<dbReference type="GeneID" id="116202610"/>
<evidence type="ECO:0000313" key="2">
    <source>
        <dbReference type="RefSeq" id="XP_031390071.1"/>
    </source>
</evidence>
<evidence type="ECO:0000313" key="1">
    <source>
        <dbReference type="Proteomes" id="UP000515151"/>
    </source>
</evidence>
<dbReference type="GO" id="GO:0015030">
    <property type="term" value="C:Cajal body"/>
    <property type="evidence" value="ECO:0007669"/>
    <property type="project" value="TreeGrafter"/>
</dbReference>
<protein>
    <submittedName>
        <fullName evidence="2">Uncharacterized protein LOC116202610</fullName>
    </submittedName>
</protein>
<keyword evidence="1" id="KW-1185">Reference proteome</keyword>
<name>A0A6P8D939_PUNGR</name>
<dbReference type="GO" id="GO:0030620">
    <property type="term" value="F:U2 snRNA binding"/>
    <property type="evidence" value="ECO:0007669"/>
    <property type="project" value="TreeGrafter"/>
</dbReference>
<sequence length="136" mass="15406">MEGVRMQLQFEDRRILSKSQRKEGLKRSWIRLKPQHETVCNLTSHILHAFELQDSCPHGLFCAQIQLIGRMVSGSAHPLPLIADSVPLLVRNPPPSRRSVAFGRGEAEKRLEPVKILLCSKEKTKLSLQSTEVTDE</sequence>
<dbReference type="AlphaFoldDB" id="A0A6P8D939"/>
<reference evidence="2" key="2">
    <citation type="submission" date="2025-08" db="UniProtKB">
        <authorList>
            <consortium name="RefSeq"/>
        </authorList>
    </citation>
    <scope>IDENTIFICATION</scope>
    <source>
        <tissue evidence="2">Leaf</tissue>
    </source>
</reference>
<dbReference type="Proteomes" id="UP000515151">
    <property type="component" value="Chromosome 4"/>
</dbReference>
<dbReference type="InterPro" id="IPR024822">
    <property type="entry name" value="Coilin"/>
</dbReference>
<accession>A0A6P8D939</accession>
<proteinExistence type="predicted"/>
<reference evidence="1" key="1">
    <citation type="journal article" date="2020" name="Plant Biotechnol. J.">
        <title>The pomegranate (Punica granatum L.) draft genome dissects genetic divergence between soft- and hard-seeded cultivars.</title>
        <authorList>
            <person name="Luo X."/>
            <person name="Li H."/>
            <person name="Wu Z."/>
            <person name="Yao W."/>
            <person name="Zhao P."/>
            <person name="Cao D."/>
            <person name="Yu H."/>
            <person name="Li K."/>
            <person name="Poudel K."/>
            <person name="Zhao D."/>
            <person name="Zhang F."/>
            <person name="Xia X."/>
            <person name="Chen L."/>
            <person name="Wang Q."/>
            <person name="Jing D."/>
            <person name="Cao S."/>
        </authorList>
    </citation>
    <scope>NUCLEOTIDE SEQUENCE [LARGE SCALE GENOMIC DNA]</scope>
    <source>
        <strain evidence="1">cv. Tunisia</strain>
    </source>
</reference>
<dbReference type="PANTHER" id="PTHR15197:SF0">
    <property type="entry name" value="COILIN"/>
    <property type="match status" value="1"/>
</dbReference>
<organism evidence="1 2">
    <name type="scientific">Punica granatum</name>
    <name type="common">Pomegranate</name>
    <dbReference type="NCBI Taxonomy" id="22663"/>
    <lineage>
        <taxon>Eukaryota</taxon>
        <taxon>Viridiplantae</taxon>
        <taxon>Streptophyta</taxon>
        <taxon>Embryophyta</taxon>
        <taxon>Tracheophyta</taxon>
        <taxon>Spermatophyta</taxon>
        <taxon>Magnoliopsida</taxon>
        <taxon>eudicotyledons</taxon>
        <taxon>Gunneridae</taxon>
        <taxon>Pentapetalae</taxon>
        <taxon>rosids</taxon>
        <taxon>malvids</taxon>
        <taxon>Myrtales</taxon>
        <taxon>Lythraceae</taxon>
        <taxon>Punica</taxon>
    </lineage>
</organism>
<dbReference type="RefSeq" id="XP_031390071.1">
    <property type="nucleotide sequence ID" value="XM_031534211.1"/>
</dbReference>
<gene>
    <name evidence="2" type="primary">LOC116202610</name>
</gene>
<dbReference type="GO" id="GO:0030619">
    <property type="term" value="F:U1 snRNA binding"/>
    <property type="evidence" value="ECO:0007669"/>
    <property type="project" value="TreeGrafter"/>
</dbReference>
<dbReference type="PANTHER" id="PTHR15197">
    <property type="entry name" value="COILIN P80"/>
    <property type="match status" value="1"/>
</dbReference>
<dbReference type="OrthoDB" id="74813at2759"/>
<dbReference type="GO" id="GO:0000387">
    <property type="term" value="P:spliceosomal snRNP assembly"/>
    <property type="evidence" value="ECO:0007669"/>
    <property type="project" value="TreeGrafter"/>
</dbReference>